<evidence type="ECO:0000256" key="1">
    <source>
        <dbReference type="SAM" id="Phobius"/>
    </source>
</evidence>
<feature type="domain" description="TadE-like" evidence="2">
    <location>
        <begin position="11"/>
        <end position="53"/>
    </location>
</feature>
<dbReference type="InterPro" id="IPR012495">
    <property type="entry name" value="TadE-like_dom"/>
</dbReference>
<proteinExistence type="predicted"/>
<dbReference type="RefSeq" id="WP_093661113.1">
    <property type="nucleotide sequence ID" value="NZ_FOET01000011.1"/>
</dbReference>
<feature type="transmembrane region" description="Helical" evidence="1">
    <location>
        <begin position="21"/>
        <end position="41"/>
    </location>
</feature>
<keyword evidence="1" id="KW-0472">Membrane</keyword>
<accession>A0A1H9HEG0</accession>
<evidence type="ECO:0000313" key="4">
    <source>
        <dbReference type="Proteomes" id="UP000199055"/>
    </source>
</evidence>
<keyword evidence="1" id="KW-1133">Transmembrane helix</keyword>
<dbReference type="Pfam" id="PF07811">
    <property type="entry name" value="TadE"/>
    <property type="match status" value="1"/>
</dbReference>
<gene>
    <name evidence="3" type="ORF">SAMN05216481_11111</name>
</gene>
<organism evidence="3 4">
    <name type="scientific">Streptomyces radiopugnans</name>
    <dbReference type="NCBI Taxonomy" id="403935"/>
    <lineage>
        <taxon>Bacteria</taxon>
        <taxon>Bacillati</taxon>
        <taxon>Actinomycetota</taxon>
        <taxon>Actinomycetes</taxon>
        <taxon>Kitasatosporales</taxon>
        <taxon>Streptomycetaceae</taxon>
        <taxon>Streptomyces</taxon>
    </lineage>
</organism>
<dbReference type="EMBL" id="FOET01000011">
    <property type="protein sequence ID" value="SEQ60652.1"/>
    <property type="molecule type" value="Genomic_DNA"/>
</dbReference>
<keyword evidence="1" id="KW-0812">Transmembrane</keyword>
<dbReference type="AlphaFoldDB" id="A0A1H9HEG0"/>
<reference evidence="3 4" key="1">
    <citation type="submission" date="2016-10" db="EMBL/GenBank/DDBJ databases">
        <authorList>
            <person name="de Groot N.N."/>
        </authorList>
    </citation>
    <scope>NUCLEOTIDE SEQUENCE [LARGE SCALE GENOMIC DNA]</scope>
    <source>
        <strain evidence="3 4">CGMCC 4.3519</strain>
    </source>
</reference>
<dbReference type="STRING" id="403935.SAMN05216481_11111"/>
<name>A0A1H9HEG0_9ACTN</name>
<keyword evidence="4" id="KW-1185">Reference proteome</keyword>
<evidence type="ECO:0000259" key="2">
    <source>
        <dbReference type="Pfam" id="PF07811"/>
    </source>
</evidence>
<protein>
    <submittedName>
        <fullName evidence="3">TadE-like protein</fullName>
    </submittedName>
</protein>
<sequence>MVLRRRRSDRGQVAVEYIGMLPILILVGLALIQFGLAAYTIQQAGTASRAAARMASHDRPEMPPAQAGREAMSDWLADGARFRQWAGAHDEVKVTATVRIPSIIPGVSFGDTERTTTMPRD</sequence>
<evidence type="ECO:0000313" key="3">
    <source>
        <dbReference type="EMBL" id="SEQ60652.1"/>
    </source>
</evidence>
<dbReference type="Proteomes" id="UP000199055">
    <property type="component" value="Unassembled WGS sequence"/>
</dbReference>